<feature type="region of interest" description="Disordered" evidence="1">
    <location>
        <begin position="78"/>
        <end position="130"/>
    </location>
</feature>
<evidence type="ECO:0000313" key="3">
    <source>
        <dbReference type="Proteomes" id="UP001163046"/>
    </source>
</evidence>
<sequence>MSKRIVKPPILADSEYLLVQFIEDMEYSIIPPSKLQGSNGIYTAPYGPHNTFYPCIIQSKSENKESLSKMLKNLDTIYKGQQAGKDKKTSKQDRDKEAEKQNQMGEQKRKRNGDKQENCGRKKKNTATAR</sequence>
<evidence type="ECO:0000313" key="2">
    <source>
        <dbReference type="EMBL" id="KAJ7318275.1"/>
    </source>
</evidence>
<dbReference type="Proteomes" id="UP001163046">
    <property type="component" value="Unassembled WGS sequence"/>
</dbReference>
<comment type="caution">
    <text evidence="2">The sequence shown here is derived from an EMBL/GenBank/DDBJ whole genome shotgun (WGS) entry which is preliminary data.</text>
</comment>
<reference evidence="2" key="1">
    <citation type="submission" date="2023-01" db="EMBL/GenBank/DDBJ databases">
        <title>Genome assembly of the deep-sea coral Lophelia pertusa.</title>
        <authorList>
            <person name="Herrera S."/>
            <person name="Cordes E."/>
        </authorList>
    </citation>
    <scope>NUCLEOTIDE SEQUENCE</scope>
    <source>
        <strain evidence="2">USNM1676648</strain>
        <tissue evidence="2">Polyp</tissue>
    </source>
</reference>
<keyword evidence="3" id="KW-1185">Reference proteome</keyword>
<organism evidence="2 3">
    <name type="scientific">Desmophyllum pertusum</name>
    <dbReference type="NCBI Taxonomy" id="174260"/>
    <lineage>
        <taxon>Eukaryota</taxon>
        <taxon>Metazoa</taxon>
        <taxon>Cnidaria</taxon>
        <taxon>Anthozoa</taxon>
        <taxon>Hexacorallia</taxon>
        <taxon>Scleractinia</taxon>
        <taxon>Caryophylliina</taxon>
        <taxon>Caryophylliidae</taxon>
        <taxon>Desmophyllum</taxon>
    </lineage>
</organism>
<evidence type="ECO:0000256" key="1">
    <source>
        <dbReference type="SAM" id="MobiDB-lite"/>
    </source>
</evidence>
<name>A0A9W9Y8J2_9CNID</name>
<proteinExistence type="predicted"/>
<protein>
    <submittedName>
        <fullName evidence="2">Uncharacterized protein</fullName>
    </submittedName>
</protein>
<accession>A0A9W9Y8J2</accession>
<gene>
    <name evidence="2" type="ORF">OS493_038010</name>
</gene>
<dbReference type="AlphaFoldDB" id="A0A9W9Y8J2"/>
<feature type="compositionally biased region" description="Basic residues" evidence="1">
    <location>
        <begin position="121"/>
        <end position="130"/>
    </location>
</feature>
<feature type="compositionally biased region" description="Basic and acidic residues" evidence="1">
    <location>
        <begin position="84"/>
        <end position="100"/>
    </location>
</feature>
<dbReference type="EMBL" id="MU827859">
    <property type="protein sequence ID" value="KAJ7318275.1"/>
    <property type="molecule type" value="Genomic_DNA"/>
</dbReference>